<dbReference type="InterPro" id="IPR028090">
    <property type="entry name" value="JAB_dom_prok"/>
</dbReference>
<dbReference type="PANTHER" id="PTHR34858:SF1">
    <property type="entry name" value="CYSO-CYSTEINE PEPTIDASE"/>
    <property type="match status" value="1"/>
</dbReference>
<dbReference type="GO" id="GO:0008235">
    <property type="term" value="F:metalloexopeptidase activity"/>
    <property type="evidence" value="ECO:0007669"/>
    <property type="project" value="TreeGrafter"/>
</dbReference>
<dbReference type="Gene3D" id="3.40.140.10">
    <property type="entry name" value="Cytidine Deaminase, domain 2"/>
    <property type="match status" value="1"/>
</dbReference>
<dbReference type="InterPro" id="IPR000064">
    <property type="entry name" value="NLP_P60_dom"/>
</dbReference>
<accession>A0AAW8CQG8</accession>
<evidence type="ECO:0000313" key="10">
    <source>
        <dbReference type="Proteomes" id="UP001230466"/>
    </source>
</evidence>
<evidence type="ECO:0000259" key="8">
    <source>
        <dbReference type="PROSITE" id="PS51935"/>
    </source>
</evidence>
<organism evidence="9 10">
    <name type="scientific">Pasteurella atlantica</name>
    <dbReference type="NCBI Taxonomy" id="2827233"/>
    <lineage>
        <taxon>Bacteria</taxon>
        <taxon>Pseudomonadati</taxon>
        <taxon>Pseudomonadota</taxon>
        <taxon>Gammaproteobacteria</taxon>
        <taxon>Pasteurellales</taxon>
        <taxon>Pasteurellaceae</taxon>
        <taxon>Pasteurella</taxon>
    </lineage>
</organism>
<name>A0AAW8CQG8_9PAST</name>
<feature type="domain" description="NlpC/P60" evidence="8">
    <location>
        <begin position="79"/>
        <end position="229"/>
    </location>
</feature>
<dbReference type="SUPFAM" id="SSF54001">
    <property type="entry name" value="Cysteine proteinases"/>
    <property type="match status" value="1"/>
</dbReference>
<evidence type="ECO:0000313" key="9">
    <source>
        <dbReference type="EMBL" id="MDP8187273.1"/>
    </source>
</evidence>
<dbReference type="EMBL" id="JASAYJ010000010">
    <property type="protein sequence ID" value="MDP8187273.1"/>
    <property type="molecule type" value="Genomic_DNA"/>
</dbReference>
<reference evidence="9" key="1">
    <citation type="journal article" date="2023" name="Front. Microbiol.">
        <title>Phylogeography and host specificity of Pasteurellaceae pathogenic to sea-farmed fish in the north-east Atlantic.</title>
        <authorList>
            <person name="Gulla S."/>
            <person name="Colquhoun D.J."/>
            <person name="Olsen A.B."/>
            <person name="Spilsberg B."/>
            <person name="Lagesen K."/>
            <person name="Aakesson C.P."/>
            <person name="Strom S."/>
            <person name="Manji F."/>
            <person name="Birkbeck T.H."/>
            <person name="Nilsen H.K."/>
        </authorList>
    </citation>
    <scope>NUCLEOTIDE SEQUENCE</scope>
    <source>
        <strain evidence="9">VIB1234</strain>
    </source>
</reference>
<evidence type="ECO:0000256" key="4">
    <source>
        <dbReference type="ARBA" id="ARBA00022801"/>
    </source>
</evidence>
<keyword evidence="2" id="KW-0645">Protease</keyword>
<dbReference type="InterPro" id="IPR038765">
    <property type="entry name" value="Papain-like_cys_pep_sf"/>
</dbReference>
<dbReference type="PANTHER" id="PTHR34858">
    <property type="entry name" value="CYSO-CYSTEINE PEPTIDASE"/>
    <property type="match status" value="1"/>
</dbReference>
<evidence type="ECO:0000256" key="5">
    <source>
        <dbReference type="ARBA" id="ARBA00022807"/>
    </source>
</evidence>
<evidence type="ECO:0000256" key="1">
    <source>
        <dbReference type="ARBA" id="ARBA00007074"/>
    </source>
</evidence>
<dbReference type="Pfam" id="PF00877">
    <property type="entry name" value="NLPC_P60"/>
    <property type="match status" value="1"/>
</dbReference>
<keyword evidence="7" id="KW-0482">Metalloprotease</keyword>
<evidence type="ECO:0000256" key="3">
    <source>
        <dbReference type="ARBA" id="ARBA00022723"/>
    </source>
</evidence>
<keyword evidence="5" id="KW-0788">Thiol protease</keyword>
<dbReference type="Pfam" id="PF14464">
    <property type="entry name" value="Prok-JAB"/>
    <property type="match status" value="1"/>
</dbReference>
<comment type="similarity">
    <text evidence="1">Belongs to the peptidase C40 family.</text>
</comment>
<dbReference type="SUPFAM" id="SSF102712">
    <property type="entry name" value="JAB1/MPN domain"/>
    <property type="match status" value="1"/>
</dbReference>
<evidence type="ECO:0000256" key="6">
    <source>
        <dbReference type="ARBA" id="ARBA00022833"/>
    </source>
</evidence>
<proteinExistence type="inferred from homology"/>
<dbReference type="RefSeq" id="WP_211597919.1">
    <property type="nucleotide sequence ID" value="NZ_JAGRQI010000010.1"/>
</dbReference>
<dbReference type="GO" id="GO:0006508">
    <property type="term" value="P:proteolysis"/>
    <property type="evidence" value="ECO:0007669"/>
    <property type="project" value="UniProtKB-KW"/>
</dbReference>
<keyword evidence="6" id="KW-0862">Zinc</keyword>
<comment type="caution">
    <text evidence="9">The sequence shown here is derived from an EMBL/GenBank/DDBJ whole genome shotgun (WGS) entry which is preliminary data.</text>
</comment>
<keyword evidence="4" id="KW-0378">Hydrolase</keyword>
<evidence type="ECO:0000256" key="7">
    <source>
        <dbReference type="ARBA" id="ARBA00023049"/>
    </source>
</evidence>
<keyword evidence="3" id="KW-0479">Metal-binding</keyword>
<dbReference type="GO" id="GO:0008270">
    <property type="term" value="F:zinc ion binding"/>
    <property type="evidence" value="ECO:0007669"/>
    <property type="project" value="TreeGrafter"/>
</dbReference>
<dbReference type="Proteomes" id="UP001230466">
    <property type="component" value="Unassembled WGS sequence"/>
</dbReference>
<dbReference type="GO" id="GO:0008234">
    <property type="term" value="F:cysteine-type peptidase activity"/>
    <property type="evidence" value="ECO:0007669"/>
    <property type="project" value="UniProtKB-KW"/>
</dbReference>
<sequence length="243" mass="27934">MDKLTQQILTHCQKEYPNEACGFVIGDKFYPCKNVADNPQETFVIAEKEWRPEIEVVVHSHPNNEPFLSGADRISQARSGLEWWLICKNQLKKYRYAPLLRGREFKYGKTDCCSIIEDVFMLMGIFDTQFPRTNEQDDIKNQAILHYLEQAGFEQVSTQSQGLTLAQAGDVILTSIQGVANHASFYLGNEKILHHPMFGLSRVEKLGGIFHKAIHSIWRHPDFKPEMMTAVFNDLEASDLWQQ</sequence>
<dbReference type="InterPro" id="IPR051929">
    <property type="entry name" value="VirAsm_ModProt"/>
</dbReference>
<protein>
    <submittedName>
        <fullName evidence="9">C40 family peptidase</fullName>
    </submittedName>
</protein>
<dbReference type="AlphaFoldDB" id="A0AAW8CQG8"/>
<evidence type="ECO:0000256" key="2">
    <source>
        <dbReference type="ARBA" id="ARBA00022670"/>
    </source>
</evidence>
<gene>
    <name evidence="9" type="ORF">QJU78_05740</name>
</gene>
<dbReference type="CDD" id="cd08073">
    <property type="entry name" value="MPN_NLPC_P60"/>
    <property type="match status" value="1"/>
</dbReference>
<dbReference type="PROSITE" id="PS51935">
    <property type="entry name" value="NLPC_P60"/>
    <property type="match status" value="1"/>
</dbReference>